<name>A0A432W1Y6_9GAMM</name>
<keyword evidence="1" id="KW-0472">Membrane</keyword>
<dbReference type="RefSeq" id="WP_126764780.1">
    <property type="nucleotide sequence ID" value="NZ_PIPJ01000001.1"/>
</dbReference>
<feature type="transmembrane region" description="Helical" evidence="1">
    <location>
        <begin position="25"/>
        <end position="43"/>
    </location>
</feature>
<protein>
    <submittedName>
        <fullName evidence="2">Twin-arginine translocation pathway signal protein</fullName>
    </submittedName>
</protein>
<dbReference type="Proteomes" id="UP000288395">
    <property type="component" value="Unassembled WGS sequence"/>
</dbReference>
<dbReference type="PROSITE" id="PS51318">
    <property type="entry name" value="TAT"/>
    <property type="match status" value="1"/>
</dbReference>
<reference evidence="3" key="1">
    <citation type="journal article" date="2018" name="Front. Microbiol.">
        <title>Genome-Based Analysis Reveals the Taxonomy and Diversity of the Family Idiomarinaceae.</title>
        <authorList>
            <person name="Liu Y."/>
            <person name="Lai Q."/>
            <person name="Shao Z."/>
        </authorList>
    </citation>
    <scope>NUCLEOTIDE SEQUENCE [LARGE SCALE GENOMIC DNA]</scope>
    <source>
        <strain evidence="3">GBPy7</strain>
    </source>
</reference>
<proteinExistence type="predicted"/>
<keyword evidence="1" id="KW-0812">Transmembrane</keyword>
<dbReference type="AlphaFoldDB" id="A0A432W1Y6"/>
<evidence type="ECO:0000256" key="1">
    <source>
        <dbReference type="SAM" id="Phobius"/>
    </source>
</evidence>
<organism evidence="2 3">
    <name type="scientific">Aliidiomarina iranensis</name>
    <dbReference type="NCBI Taxonomy" id="1434071"/>
    <lineage>
        <taxon>Bacteria</taxon>
        <taxon>Pseudomonadati</taxon>
        <taxon>Pseudomonadota</taxon>
        <taxon>Gammaproteobacteria</taxon>
        <taxon>Alteromonadales</taxon>
        <taxon>Idiomarinaceae</taxon>
        <taxon>Aliidiomarina</taxon>
    </lineage>
</organism>
<comment type="caution">
    <text evidence="2">The sequence shown here is derived from an EMBL/GenBank/DDBJ whole genome shotgun (WGS) entry which is preliminary data.</text>
</comment>
<sequence>MPADKHSEQVDTSRRGFLKLSGRSAFALAAVGSLVSVVGYTGVRWQQRASASAEANYMVLRPQDILFFGALLPVVLGPNPSFQASLTSSANPASAPVVTNTLGQLDTMLAHSSPAMQKQIRDLVDLLTFTATQGLVSGYWGQWQQASPADIEAFLQRWQNSSVQLFRFGYQGICQLCQMAWYGRPESWADIGYPGIPSFLRGANAGS</sequence>
<keyword evidence="1" id="KW-1133">Transmembrane helix</keyword>
<gene>
    <name evidence="2" type="ORF">CWE08_00885</name>
</gene>
<evidence type="ECO:0000313" key="3">
    <source>
        <dbReference type="Proteomes" id="UP000288395"/>
    </source>
</evidence>
<accession>A0A432W1Y6</accession>
<evidence type="ECO:0000313" key="2">
    <source>
        <dbReference type="EMBL" id="RUO23239.1"/>
    </source>
</evidence>
<keyword evidence="3" id="KW-1185">Reference proteome</keyword>
<dbReference type="OrthoDB" id="6398409at2"/>
<dbReference type="EMBL" id="PIPJ01000001">
    <property type="protein sequence ID" value="RUO23239.1"/>
    <property type="molecule type" value="Genomic_DNA"/>
</dbReference>
<dbReference type="InterPro" id="IPR006311">
    <property type="entry name" value="TAT_signal"/>
</dbReference>